<evidence type="ECO:0000313" key="3">
    <source>
        <dbReference type="RefSeq" id="XP_065670620.1"/>
    </source>
</evidence>
<protein>
    <submittedName>
        <fullName evidence="3">Glutathione S-transferase C-terminal domain-containing protein isoform X2</fullName>
    </submittedName>
</protein>
<evidence type="ECO:0000259" key="1">
    <source>
        <dbReference type="Pfam" id="PF13679"/>
    </source>
</evidence>
<dbReference type="PANTHER" id="PTHR13369:SF0">
    <property type="entry name" value="GLUTATHIONE S-TRANSFERASE C-TERMINAL DOMAIN-CONTAINING PROTEIN"/>
    <property type="match status" value="1"/>
</dbReference>
<proteinExistence type="predicted"/>
<dbReference type="Proteomes" id="UP001652625">
    <property type="component" value="Chromosome 12"/>
</dbReference>
<gene>
    <name evidence="3" type="primary">LOC101237670</name>
</gene>
<keyword evidence="2" id="KW-1185">Reference proteome</keyword>
<dbReference type="GeneID" id="101237670"/>
<accession>A0ABM4D8H2</accession>
<feature type="domain" description="Methyltransferase" evidence="1">
    <location>
        <begin position="372"/>
        <end position="494"/>
    </location>
</feature>
<evidence type="ECO:0000313" key="2">
    <source>
        <dbReference type="Proteomes" id="UP001652625"/>
    </source>
</evidence>
<dbReference type="SUPFAM" id="SSF53335">
    <property type="entry name" value="S-adenosyl-L-methionine-dependent methyltransferases"/>
    <property type="match status" value="1"/>
</dbReference>
<name>A0ABM4D8H2_HYDVU</name>
<dbReference type="Pfam" id="PF13679">
    <property type="entry name" value="Methyltransf_32"/>
    <property type="match status" value="1"/>
</dbReference>
<dbReference type="PANTHER" id="PTHR13369">
    <property type="match status" value="1"/>
</dbReference>
<dbReference type="InterPro" id="IPR029063">
    <property type="entry name" value="SAM-dependent_MTases_sf"/>
</dbReference>
<sequence length="589" mass="67743">MTLVLDDSIHCRAAYFISLIVCNELNLNIKYRKDTTRCPKFIIAEKYSSYGLSNVSRQIVKNALSSSCNELQRKEIELLLGYKQNCLKACSAVSKWTMFCEVEFPNAVETFIKNLKSNNYPIDIPVQFLQLEKELNVSKKTPNYMKYFKGKKSSNFAARDGAILTHEEFDSIEDSLIHLFKVHNYMSCICEEITLAVIKDRPLLIENSEVCWPYLCGFNLTIIDLLLLSMLLECLAWIPCLTVAKEFFIKLPSIHKWLLRCTSYIYYKNAIEYVHKMWQKTSSKCQKMKYKQYFTYSFAENITHVTFEAKGINPRQMHCIITKNLPLIYDLLETNCISPEIKNLKSHSIEWDKIPTDLNPSQGDLNPERALRKRQQIENMISLITPVLKSGDKVVDFCSGGGHLGIVVAYLRKDCTVFLIENKEESIERAKARIKELRLTNIYLLLSNFEYFDKPFNIGISLHACGSATDLVLDMCIKKEASFIVCPCCYGSIRPTGNIVYPKSKKFSCLTNEQYFLLARSADHTSSDEHTSLNCENAYYKQGKKGMLFVDHDRVLDAETRGTYKTQIYLMTPESCSPKNNILFGFITN</sequence>
<dbReference type="Gene3D" id="3.40.50.150">
    <property type="entry name" value="Vaccinia Virus protein VP39"/>
    <property type="match status" value="1"/>
</dbReference>
<reference evidence="3" key="1">
    <citation type="submission" date="2025-08" db="UniProtKB">
        <authorList>
            <consortium name="RefSeq"/>
        </authorList>
    </citation>
    <scope>IDENTIFICATION</scope>
</reference>
<dbReference type="RefSeq" id="XP_065670620.1">
    <property type="nucleotide sequence ID" value="XM_065814548.1"/>
</dbReference>
<dbReference type="InterPro" id="IPR025714">
    <property type="entry name" value="Methyltranfer_dom"/>
</dbReference>
<organism evidence="2 3">
    <name type="scientific">Hydra vulgaris</name>
    <name type="common">Hydra</name>
    <name type="synonym">Hydra attenuata</name>
    <dbReference type="NCBI Taxonomy" id="6087"/>
    <lineage>
        <taxon>Eukaryota</taxon>
        <taxon>Metazoa</taxon>
        <taxon>Cnidaria</taxon>
        <taxon>Hydrozoa</taxon>
        <taxon>Hydroidolina</taxon>
        <taxon>Anthoathecata</taxon>
        <taxon>Aplanulata</taxon>
        <taxon>Hydridae</taxon>
        <taxon>Hydra</taxon>
    </lineage>
</organism>